<dbReference type="Pfam" id="PF08757">
    <property type="entry name" value="CotH"/>
    <property type="match status" value="1"/>
</dbReference>
<dbReference type="InterPro" id="IPR059177">
    <property type="entry name" value="GH29D-like_dom"/>
</dbReference>
<reference evidence="2 3" key="1">
    <citation type="submission" date="2021-01" db="EMBL/GenBank/DDBJ databases">
        <title>Genomic Encyclopedia of Type Strains, Phase IV (KMG-IV): sequencing the most valuable type-strain genomes for metagenomic binning, comparative biology and taxonomic classification.</title>
        <authorList>
            <person name="Goeker M."/>
        </authorList>
    </citation>
    <scope>NUCLEOTIDE SEQUENCE [LARGE SCALE GENOMIC DNA]</scope>
    <source>
        <strain evidence="2 3">DSM 25890</strain>
    </source>
</reference>
<dbReference type="Gene3D" id="2.60.40.1260">
    <property type="entry name" value="Lamin Tail domain"/>
    <property type="match status" value="1"/>
</dbReference>
<dbReference type="Pfam" id="PF13290">
    <property type="entry name" value="CHB_HEX_C_1"/>
    <property type="match status" value="1"/>
</dbReference>
<organism evidence="2 3">
    <name type="scientific">Alkaliphilus hydrothermalis</name>
    <dbReference type="NCBI Taxonomy" id="1482730"/>
    <lineage>
        <taxon>Bacteria</taxon>
        <taxon>Bacillati</taxon>
        <taxon>Bacillota</taxon>
        <taxon>Clostridia</taxon>
        <taxon>Peptostreptococcales</taxon>
        <taxon>Natronincolaceae</taxon>
        <taxon>Alkaliphilus</taxon>
    </lineage>
</organism>
<dbReference type="Proteomes" id="UP001314796">
    <property type="component" value="Unassembled WGS sequence"/>
</dbReference>
<dbReference type="InterPro" id="IPR036415">
    <property type="entry name" value="Lamin_tail_dom_sf"/>
</dbReference>
<sequence>MKGVSRIAFVVVLLMVIIFLGFKEHIQPYFANKKPMAYPLVINEVMVKNRNSIRDDDGDFEGWIELYNHGDEAINLQGFGLSKDSKNHFMWRFGNQVIEPKSFCVVWTSGKDMNVTGDSLHTNFKLKTGDKVMILTAPDEEWKDIFLLEKMEENSSYGRSPDGDSTFYGFDGGTPGKPNTLTPLVQGPSTKRLEAPVFSHDSGFYPEGLYLTIESTEIDSEIYYTLDGSTPTEKSLKYKGKILISPKGKEATIIRAKTVRQGYPDSDVNTQSYFVGAYFTKGFNMPIISLVTDPKNLFDYEQGIYVAGRILDQWKTANPNERITSNTPANYNQRGKLWEREACMELFEEDGIVAVKQNIGIRTHGGYSRAGELKSLSLFARSNYDEENYFSYDFFSNIIGKTPSSQERKKVSRILLRTSATDRRFTLFRDALIQSLIPKSINLDRQESRPCIVYINGEYYGIHNIREAYDKDYIRRYYDIDEADVVIISNPTGDAGVEMQSGYVGDEMHYNRMINYVKEHSLNVEEAYNFIKTQMDIDNFIEYCVLQIYCDNRDWPGNNVKVWRKRTDAYEEDSVQGHDGRWRWMVFDLDYGFGLYQGVDAASNNSIKQATEVNGPDWPNPPWSTLLLRSLLRNEDFKNQFINRFADRLNEDFLPANVVGKIEIMENIYEPSIKDHIIRWNLHNQDVRSWKEEVSVLKSFARKRPNYLRQHIVDYFNLEGTASIKIEIDQGGTVKVNSIEVQDTEGPWEGIYFKDIPIKVEAIPKSGYRFVGWRREMISRDAVIAINLSKNLYIKAVFLEERDGE</sequence>
<dbReference type="EMBL" id="JAFBEE010000001">
    <property type="protein sequence ID" value="MBM7613514.1"/>
    <property type="molecule type" value="Genomic_DNA"/>
</dbReference>
<dbReference type="SUPFAM" id="SSF74853">
    <property type="entry name" value="Lamin A/C globular tail domain"/>
    <property type="match status" value="1"/>
</dbReference>
<feature type="domain" description="LTD" evidence="1">
    <location>
        <begin position="34"/>
        <end position="161"/>
    </location>
</feature>
<evidence type="ECO:0000313" key="2">
    <source>
        <dbReference type="EMBL" id="MBM7613514.1"/>
    </source>
</evidence>
<evidence type="ECO:0000313" key="3">
    <source>
        <dbReference type="Proteomes" id="UP001314796"/>
    </source>
</evidence>
<dbReference type="Pfam" id="PF00932">
    <property type="entry name" value="LTD"/>
    <property type="match status" value="1"/>
</dbReference>
<dbReference type="InterPro" id="IPR014867">
    <property type="entry name" value="Spore_coat_CotH_CotH2/3/7"/>
</dbReference>
<evidence type="ECO:0000259" key="1">
    <source>
        <dbReference type="PROSITE" id="PS51841"/>
    </source>
</evidence>
<name>A0ABS2NKQ1_9FIRM</name>
<comment type="caution">
    <text evidence="2">The sequence shown here is derived from an EMBL/GenBank/DDBJ whole genome shotgun (WGS) entry which is preliminary data.</text>
</comment>
<protein>
    <recommendedName>
        <fullName evidence="1">LTD domain-containing protein</fullName>
    </recommendedName>
</protein>
<dbReference type="RefSeq" id="WP_204399807.1">
    <property type="nucleotide sequence ID" value="NZ_JAFBEE010000001.1"/>
</dbReference>
<gene>
    <name evidence="2" type="ORF">JOC73_000022</name>
</gene>
<keyword evidence="3" id="KW-1185">Reference proteome</keyword>
<proteinExistence type="predicted"/>
<accession>A0ABS2NKQ1</accession>
<dbReference type="PROSITE" id="PS51841">
    <property type="entry name" value="LTD"/>
    <property type="match status" value="1"/>
</dbReference>
<dbReference type="InterPro" id="IPR001322">
    <property type="entry name" value="Lamin_tail_dom"/>
</dbReference>